<sequence>MQADPRGAEAEGEHHDAVWSARPRLRHDVLFADTGSGVLLRHAEASFVVKGRSAYRFFSALSPFLDGEATVEELAAAVPAGQHPMLLGLMRTLLDRGFARDRSPANDDALDEHVRKHFRRQIDYVEHYADGAVERFARFRGLHVLVAGEGDVAEWAALALIRNGAAAVHTAGPTQAPERVSEEARNLEEQGCTARVRATDLVLDDLRAKDLGGYDVVLLADPHAPSRVWHLCTDEDAPPLLPTVVMGDRAMLGPLHTPETGSCWNCALLRYTDAAPADEAARVWRGLTVGESPGQSGALPGPQAAMLGNALAFEVFRWSTGVLDTETVGAALFQDIRTLDTSSEQVLPHPRCPRCPESAGSRGTSVPALADVVPGPSDDTSVETGYEAAENMVGPRAGLITEHLDLELSQSPLKVGRVALAGHGNRGHEIARADIHTTLRARLRTLRAAALHHVSENAVLLPVPGTEEPVPLGADRISTATGAPEVLGGGERAHGVGLLDRTVYEVPAAAVHPLSGLNTAGAFERTRAGEGAGSEPGHAVHDALLSAAAFDGLRAVLAGHPAQRVSPGAHPENSELGFLMSVAGTMDLETEMLRLPGPAAAVLVRDTGSTDWEIGYGSTPMEAVTAALRDLIARIQYAEAGVDGTATGPSWSATLDPRALPVGGQAPEGWLTDTAPVGAEQVCAELAREGREAVVVPTGTPDLVGCGVHTARVLLTRAADTVRNEASE</sequence>
<dbReference type="Proteomes" id="UP000654947">
    <property type="component" value="Unassembled WGS sequence"/>
</dbReference>
<feature type="region of interest" description="Disordered" evidence="1">
    <location>
        <begin position="344"/>
        <end position="382"/>
    </location>
</feature>
<organism evidence="2 3">
    <name type="scientific">Nocardiopsis kunsanensis</name>
    <dbReference type="NCBI Taxonomy" id="141693"/>
    <lineage>
        <taxon>Bacteria</taxon>
        <taxon>Bacillati</taxon>
        <taxon>Actinomycetota</taxon>
        <taxon>Actinomycetes</taxon>
        <taxon>Streptosporangiales</taxon>
        <taxon>Nocardiopsidaceae</taxon>
        <taxon>Nocardiopsis</taxon>
    </lineage>
</organism>
<accession>A0A918XIH7</accession>
<reference evidence="2 3" key="1">
    <citation type="journal article" date="2014" name="Int. J. Syst. Evol. Microbiol.">
        <title>Complete genome sequence of Corynebacterium casei LMG S-19264T (=DSM 44701T), isolated from a smear-ripened cheese.</title>
        <authorList>
            <consortium name="US DOE Joint Genome Institute (JGI-PGF)"/>
            <person name="Walter F."/>
            <person name="Albersmeier A."/>
            <person name="Kalinowski J."/>
            <person name="Ruckert C."/>
        </authorList>
    </citation>
    <scope>NUCLEOTIDE SEQUENCE [LARGE SCALE GENOMIC DNA]</scope>
    <source>
        <strain evidence="2 3">KCTC 19473</strain>
    </source>
</reference>
<dbReference type="RefSeq" id="WP_017577260.1">
    <property type="nucleotide sequence ID" value="NZ_BMXL01000023.1"/>
</dbReference>
<evidence type="ECO:0000313" key="2">
    <source>
        <dbReference type="EMBL" id="GHD32358.1"/>
    </source>
</evidence>
<protein>
    <recommendedName>
        <fullName evidence="4">TOMM leader peptide-binding protein</fullName>
    </recommendedName>
</protein>
<keyword evidence="3" id="KW-1185">Reference proteome</keyword>
<comment type="caution">
    <text evidence="2">The sequence shown here is derived from an EMBL/GenBank/DDBJ whole genome shotgun (WGS) entry which is preliminary data.</text>
</comment>
<dbReference type="AlphaFoldDB" id="A0A918XIH7"/>
<dbReference type="InterPro" id="IPR022291">
    <property type="entry name" value="Bacteriocin_synth_cyclodeHase"/>
</dbReference>
<evidence type="ECO:0000256" key="1">
    <source>
        <dbReference type="SAM" id="MobiDB-lite"/>
    </source>
</evidence>
<dbReference type="Gene3D" id="3.40.50.720">
    <property type="entry name" value="NAD(P)-binding Rossmann-like Domain"/>
    <property type="match status" value="1"/>
</dbReference>
<dbReference type="EMBL" id="BMXL01000023">
    <property type="protein sequence ID" value="GHD32358.1"/>
    <property type="molecule type" value="Genomic_DNA"/>
</dbReference>
<dbReference type="NCBIfam" id="TIGR03882">
    <property type="entry name" value="cyclo_dehyd_2"/>
    <property type="match status" value="1"/>
</dbReference>
<evidence type="ECO:0000313" key="3">
    <source>
        <dbReference type="Proteomes" id="UP000654947"/>
    </source>
</evidence>
<name>A0A918XIH7_9ACTN</name>
<gene>
    <name evidence="2" type="ORF">GCM10007147_35870</name>
</gene>
<evidence type="ECO:0008006" key="4">
    <source>
        <dbReference type="Google" id="ProtNLM"/>
    </source>
</evidence>
<proteinExistence type="predicted"/>